<feature type="coiled-coil region" evidence="1">
    <location>
        <begin position="91"/>
        <end position="118"/>
    </location>
</feature>
<evidence type="ECO:0000256" key="1">
    <source>
        <dbReference type="SAM" id="Coils"/>
    </source>
</evidence>
<proteinExistence type="predicted"/>
<reference evidence="2" key="1">
    <citation type="journal article" date="2019" name="MBio">
        <title>Virus Genomes from Deep Sea Sediments Expand the Ocean Megavirome and Support Independent Origins of Viral Gigantism.</title>
        <authorList>
            <person name="Backstrom D."/>
            <person name="Yutin N."/>
            <person name="Jorgensen S.L."/>
            <person name="Dharamshi J."/>
            <person name="Homa F."/>
            <person name="Zaremba-Niedwiedzka K."/>
            <person name="Spang A."/>
            <person name="Wolf Y.I."/>
            <person name="Koonin E.V."/>
            <person name="Ettema T.J."/>
        </authorList>
    </citation>
    <scope>NUCLEOTIDE SEQUENCE</scope>
</reference>
<protein>
    <submittedName>
        <fullName evidence="2">Uncharacterized protein</fullName>
    </submittedName>
</protein>
<gene>
    <name evidence="2" type="ORF">LCDPAC02_01070</name>
</gene>
<keyword evidence="1" id="KW-0175">Coiled coil</keyword>
<organism evidence="2">
    <name type="scientific">Pithovirus LCDPAC02</name>
    <dbReference type="NCBI Taxonomy" id="2506601"/>
    <lineage>
        <taxon>Viruses</taxon>
        <taxon>Pithoviruses</taxon>
    </lineage>
</organism>
<sequence length="211" mass="25942">MKKNKKINNNGYTNFKKIIVELVEEYSIKNAGLYKDNKLYVKILHCENVINRLYIEHPYMLKYFDNSYELFDEESFIYWLYFSIIKDLLDYGISKNELEEYDIKIEEEEEDLINNLDNLDLGEFWDILYNMEFKLEKLKKYWNFMDLYFSKLKENIIQKILKLDLNTMITYNCLDIQEYLMDNLTSFEDYYLLFENPNFLKDNFNIKIELK</sequence>
<evidence type="ECO:0000313" key="2">
    <source>
        <dbReference type="EMBL" id="QBK84908.1"/>
    </source>
</evidence>
<name>A0A481YNR2_9VIRU</name>
<accession>A0A481YNR2</accession>
<dbReference type="EMBL" id="MK500300">
    <property type="protein sequence ID" value="QBK84908.1"/>
    <property type="molecule type" value="Genomic_DNA"/>
</dbReference>